<comment type="similarity">
    <text evidence="2">Belongs to the TonB family.</text>
</comment>
<dbReference type="InterPro" id="IPR006260">
    <property type="entry name" value="TonB/TolA_C"/>
</dbReference>
<dbReference type="GO" id="GO:0015031">
    <property type="term" value="P:protein transport"/>
    <property type="evidence" value="ECO:0007669"/>
    <property type="project" value="UniProtKB-KW"/>
</dbReference>
<evidence type="ECO:0000256" key="7">
    <source>
        <dbReference type="ARBA" id="ARBA00022927"/>
    </source>
</evidence>
<evidence type="ECO:0000256" key="4">
    <source>
        <dbReference type="ARBA" id="ARBA00022475"/>
    </source>
</evidence>
<dbReference type="Proteomes" id="UP000183104">
    <property type="component" value="Unassembled WGS sequence"/>
</dbReference>
<feature type="compositionally biased region" description="Basic and acidic residues" evidence="10">
    <location>
        <begin position="193"/>
        <end position="218"/>
    </location>
</feature>
<keyword evidence="9" id="KW-0472">Membrane</keyword>
<keyword evidence="7" id="KW-0653">Protein transport</keyword>
<keyword evidence="8" id="KW-1133">Transmembrane helix</keyword>
<evidence type="ECO:0000256" key="2">
    <source>
        <dbReference type="ARBA" id="ARBA00006555"/>
    </source>
</evidence>
<gene>
    <name evidence="12" type="ORF">SAMN05661077_1716</name>
</gene>
<evidence type="ECO:0000256" key="1">
    <source>
        <dbReference type="ARBA" id="ARBA00004383"/>
    </source>
</evidence>
<feature type="compositionally biased region" description="Acidic residues" evidence="10">
    <location>
        <begin position="60"/>
        <end position="70"/>
    </location>
</feature>
<dbReference type="PANTHER" id="PTHR33446">
    <property type="entry name" value="PROTEIN TONB-RELATED"/>
    <property type="match status" value="1"/>
</dbReference>
<dbReference type="InterPro" id="IPR037682">
    <property type="entry name" value="TonB_C"/>
</dbReference>
<proteinExistence type="inferred from homology"/>
<evidence type="ECO:0000256" key="8">
    <source>
        <dbReference type="ARBA" id="ARBA00022989"/>
    </source>
</evidence>
<feature type="compositionally biased region" description="Basic and acidic residues" evidence="10">
    <location>
        <begin position="108"/>
        <end position="117"/>
    </location>
</feature>
<evidence type="ECO:0000256" key="10">
    <source>
        <dbReference type="SAM" id="MobiDB-lite"/>
    </source>
</evidence>
<evidence type="ECO:0000313" key="12">
    <source>
        <dbReference type="EMBL" id="SCY28761.1"/>
    </source>
</evidence>
<keyword evidence="13" id="KW-1185">Reference proteome</keyword>
<name>A0A1G5EPS0_9GAMM</name>
<evidence type="ECO:0000313" key="13">
    <source>
        <dbReference type="Proteomes" id="UP000183104"/>
    </source>
</evidence>
<keyword evidence="6" id="KW-0812">Transmembrane</keyword>
<evidence type="ECO:0000256" key="9">
    <source>
        <dbReference type="ARBA" id="ARBA00023136"/>
    </source>
</evidence>
<protein>
    <submittedName>
        <fullName evidence="12">Protein TonB</fullName>
    </submittedName>
</protein>
<dbReference type="GO" id="GO:0031992">
    <property type="term" value="F:energy transducer activity"/>
    <property type="evidence" value="ECO:0007669"/>
    <property type="project" value="TreeGrafter"/>
</dbReference>
<evidence type="ECO:0000256" key="5">
    <source>
        <dbReference type="ARBA" id="ARBA00022519"/>
    </source>
</evidence>
<feature type="region of interest" description="Disordered" evidence="10">
    <location>
        <begin position="45"/>
        <end position="218"/>
    </location>
</feature>
<feature type="domain" description="TonB C-terminal" evidence="11">
    <location>
        <begin position="226"/>
        <end position="322"/>
    </location>
</feature>
<keyword evidence="5" id="KW-0997">Cell inner membrane</keyword>
<dbReference type="PANTHER" id="PTHR33446:SF11">
    <property type="entry name" value="TONB3"/>
    <property type="match status" value="1"/>
</dbReference>
<dbReference type="AlphaFoldDB" id="A0A1G5EPS0"/>
<organism evidence="12 13">
    <name type="scientific">Thiohalorhabdus denitrificans</name>
    <dbReference type="NCBI Taxonomy" id="381306"/>
    <lineage>
        <taxon>Bacteria</taxon>
        <taxon>Pseudomonadati</taxon>
        <taxon>Pseudomonadota</taxon>
        <taxon>Gammaproteobacteria</taxon>
        <taxon>Thiohalorhabdales</taxon>
        <taxon>Thiohalorhabdaceae</taxon>
        <taxon>Thiohalorhabdus</taxon>
    </lineage>
</organism>
<keyword evidence="3" id="KW-0813">Transport</keyword>
<reference evidence="13" key="1">
    <citation type="submission" date="2016-10" db="EMBL/GenBank/DDBJ databases">
        <authorList>
            <person name="Varghese N."/>
        </authorList>
    </citation>
    <scope>NUCLEOTIDE SEQUENCE [LARGE SCALE GENOMIC DNA]</scope>
    <source>
        <strain evidence="13">HL 19</strain>
    </source>
</reference>
<dbReference type="InterPro" id="IPR051045">
    <property type="entry name" value="TonB-dependent_transducer"/>
</dbReference>
<evidence type="ECO:0000259" key="11">
    <source>
        <dbReference type="PROSITE" id="PS52015"/>
    </source>
</evidence>
<dbReference type="EMBL" id="FMUN01000004">
    <property type="protein sequence ID" value="SCY28761.1"/>
    <property type="molecule type" value="Genomic_DNA"/>
</dbReference>
<keyword evidence="4" id="KW-1003">Cell membrane</keyword>
<dbReference type="NCBIfam" id="TIGR01352">
    <property type="entry name" value="tonB_Cterm"/>
    <property type="match status" value="1"/>
</dbReference>
<dbReference type="PROSITE" id="PS52015">
    <property type="entry name" value="TONB_CTD"/>
    <property type="match status" value="1"/>
</dbReference>
<evidence type="ECO:0000256" key="3">
    <source>
        <dbReference type="ARBA" id="ARBA00022448"/>
    </source>
</evidence>
<sequence length="326" mass="35650">MRRMAWPLPEHTLDHRLLVALLGSALAHAAILGLLAFSDPAPKDSPGPVEHMVEYRPIPAEEEVEPEEEAPAATRSQAAAGDDAESREATSPRAGPDGIPAPTMPEPEDTKEAERPNPDPAPEQAADTEQEQADAPAETDQAKPGAASADEVLTRERSPDRIPSGESPGGRAGGSEAQEPQAVQPYPSNRQMARWDRESRERRSAADRNAELARQATREDRAAAYISAWIAKVERVGNLNYPEEARRRNLTGKVRVEAMVRPDGTLEHVRILEPSGSDILDAAAKQIIRLGAPYSAFPEELQRRYGDGLPIRHHFNFTRDSDLTSR</sequence>
<comment type="subcellular location">
    <subcellularLocation>
        <location evidence="1">Cell inner membrane</location>
        <topology evidence="1">Single-pass membrane protein</topology>
        <orientation evidence="1">Periplasmic side</orientation>
    </subcellularLocation>
</comment>
<dbReference type="Gene3D" id="3.30.1150.10">
    <property type="match status" value="1"/>
</dbReference>
<dbReference type="Pfam" id="PF03544">
    <property type="entry name" value="TonB_C"/>
    <property type="match status" value="1"/>
</dbReference>
<dbReference type="STRING" id="381306.AN478_02580"/>
<dbReference type="SUPFAM" id="SSF74653">
    <property type="entry name" value="TolA/TonB C-terminal domain"/>
    <property type="match status" value="1"/>
</dbReference>
<accession>A0A1G5EPS0</accession>
<dbReference type="GO" id="GO:0055085">
    <property type="term" value="P:transmembrane transport"/>
    <property type="evidence" value="ECO:0007669"/>
    <property type="project" value="InterPro"/>
</dbReference>
<evidence type="ECO:0000256" key="6">
    <source>
        <dbReference type="ARBA" id="ARBA00022692"/>
    </source>
</evidence>
<dbReference type="GO" id="GO:0098797">
    <property type="term" value="C:plasma membrane protein complex"/>
    <property type="evidence" value="ECO:0007669"/>
    <property type="project" value="TreeGrafter"/>
</dbReference>